<dbReference type="Proteomes" id="UP000247465">
    <property type="component" value="Chromosome"/>
</dbReference>
<dbReference type="KEGG" id="mtar:DF168_02202"/>
<dbReference type="SUPFAM" id="SSF51395">
    <property type="entry name" value="FMN-linked oxidoreductases"/>
    <property type="match status" value="1"/>
</dbReference>
<evidence type="ECO:0000256" key="10">
    <source>
        <dbReference type="ARBA" id="ARBA00022962"/>
    </source>
</evidence>
<gene>
    <name evidence="19" type="primary">gltS</name>
    <name evidence="19" type="ORF">DF168_02202</name>
</gene>
<evidence type="ECO:0000256" key="4">
    <source>
        <dbReference type="ARBA" id="ARBA00009716"/>
    </source>
</evidence>
<dbReference type="PROSITE" id="PS51278">
    <property type="entry name" value="GATASE_TYPE_2"/>
    <property type="match status" value="1"/>
</dbReference>
<reference evidence="19 20" key="1">
    <citation type="submission" date="2018-06" db="EMBL/GenBank/DDBJ databases">
        <title>Draft Genome Sequence of a Novel Marine Bacterium Related to the Verrucomicrobia.</title>
        <authorList>
            <person name="Vosseberg J."/>
            <person name="Martijn J."/>
            <person name="Ettema T.J.G."/>
        </authorList>
    </citation>
    <scope>NUCLEOTIDE SEQUENCE [LARGE SCALE GENOMIC DNA]</scope>
    <source>
        <strain evidence="19">TARA_B100001123</strain>
    </source>
</reference>
<evidence type="ECO:0000256" key="9">
    <source>
        <dbReference type="ARBA" id="ARBA00022827"/>
    </source>
</evidence>
<name>A0A2Z4AKS1_9BACT</name>
<comment type="pathway">
    <text evidence="16">Amino-acid biosynthesis.</text>
</comment>
<evidence type="ECO:0000256" key="3">
    <source>
        <dbReference type="ARBA" id="ARBA00001974"/>
    </source>
</evidence>
<keyword evidence="9" id="KW-0274">FAD</keyword>
<dbReference type="GO" id="GO:0016041">
    <property type="term" value="F:glutamate synthase (ferredoxin) activity"/>
    <property type="evidence" value="ECO:0007669"/>
    <property type="project" value="UniProtKB-EC"/>
</dbReference>
<evidence type="ECO:0000256" key="1">
    <source>
        <dbReference type="ARBA" id="ARBA00001917"/>
    </source>
</evidence>
<dbReference type="PANTHER" id="PTHR11938:SF133">
    <property type="entry name" value="GLUTAMATE SYNTHASE (NADH)"/>
    <property type="match status" value="1"/>
</dbReference>
<dbReference type="NCBIfam" id="NF008730">
    <property type="entry name" value="PRK11750.1"/>
    <property type="match status" value="1"/>
</dbReference>
<dbReference type="EMBL" id="CP029803">
    <property type="protein sequence ID" value="AWT60977.1"/>
    <property type="molecule type" value="Genomic_DNA"/>
</dbReference>
<comment type="cofactor">
    <cofactor evidence="1">
        <name>FMN</name>
        <dbReference type="ChEBI" id="CHEBI:58210"/>
    </cofactor>
</comment>
<evidence type="ECO:0000256" key="12">
    <source>
        <dbReference type="ARBA" id="ARBA00023004"/>
    </source>
</evidence>
<keyword evidence="15" id="KW-0003">3Fe-4S</keyword>
<feature type="compositionally biased region" description="Basic and acidic residues" evidence="17">
    <location>
        <begin position="1243"/>
        <end position="1254"/>
    </location>
</feature>
<comment type="cofactor">
    <cofactor evidence="3">
        <name>FAD</name>
        <dbReference type="ChEBI" id="CHEBI:57692"/>
    </cofactor>
</comment>
<keyword evidence="8" id="KW-0479">Metal-binding</keyword>
<dbReference type="GO" id="GO:0006537">
    <property type="term" value="P:glutamate biosynthetic process"/>
    <property type="evidence" value="ECO:0007669"/>
    <property type="project" value="UniProtKB-KW"/>
</dbReference>
<evidence type="ECO:0000256" key="15">
    <source>
        <dbReference type="ARBA" id="ARBA00023291"/>
    </source>
</evidence>
<dbReference type="SUPFAM" id="SSF56235">
    <property type="entry name" value="N-terminal nucleophile aminohydrolases (Ntn hydrolases)"/>
    <property type="match status" value="1"/>
</dbReference>
<feature type="domain" description="Glutamine amidotransferase type-2" evidence="18">
    <location>
        <begin position="21"/>
        <end position="427"/>
    </location>
</feature>
<evidence type="ECO:0000256" key="11">
    <source>
        <dbReference type="ARBA" id="ARBA00023002"/>
    </source>
</evidence>
<dbReference type="InterPro" id="IPR013785">
    <property type="entry name" value="Aldolase_TIM"/>
</dbReference>
<evidence type="ECO:0000256" key="14">
    <source>
        <dbReference type="ARBA" id="ARBA00023164"/>
    </source>
</evidence>
<evidence type="ECO:0000256" key="6">
    <source>
        <dbReference type="ARBA" id="ARBA00022630"/>
    </source>
</evidence>
<sequence>MIRKFTNPSPLYSWEYEHDSCGVGFIANIRGERSHTIIDRAVVGLKNLAHRGAIDADAVTGDGSGILTQIPYELFREFLKSKGKQLFRESDLAICVVFLPRDDEYAEAHGRKIIRDAIDGEDLAFLAWREVPVNPTCLGKTAEMSRPLILQALVGRKEKEEKEESLTETEEAEAFERSCFLAMKMAEKRAAEENFEDFYIVSFSSRTITYKGLLSAPQIHRFFLDLRSPLYTCAFAIFHQRFATNTIPDWTRAQPYRMLAHNGEINTIRGNRNLMRARGFASSVGIWDDRFADLHPIIQPEMSDSASFDNALQLIALSGRSSVESISMMMPASWEKDKGLAQKVRDFYHFHSTMIEPWDGPCAIVFTDGRFVGASLDRSGLRPLRYKVFDDGTIVMASEAGIIPDWGAKVVTNGRLGPSRMVTVDLKEKKLLEDGDRQSYLANLADFGKWCKNSLHNLHDLSKAHAEYEEISLEPETLEELQIVFGYHLDERELVLMPMAETGMEPLGSMGDDTPLAVLSRRPRLIYSYFKQLFAQVTNPAIDSTREHLMMSLNMYLGGRLELFEVKELPHDREFLELDTPILMDHEYWGIYSTNFLRGRILKLDAVFEASEGKGSLETEIQVLRKRARTAVAMEGVRVIVVSDRKVNENKAPIPMLLAVGAVHQELVRTGQRLKADIVAETGEVRDVHQVACLVGFGANAVHPYLALDVVRTLISRQETGGVKIEEGLGNYRNALNKGLLKIMSKMGIGTLFSYQGAQIFEAIGLDKKLVEDCFYGTPSPIGGISYEEIAEEVLVRHGNAYARGIEPVAVESDGYFKAKRNGGEFHNLNPKVVSGMNKFLRKSGFEGFEIFKTASDEHVPVAPRDLLKLRFPNEEILLGNVESVEEIRRRFTTAGMSLGALSPEAHECLAIAMNSIGGKSNCGEGGEDPKRFSPLETGENANSAIKQVASGRFGVTAEYLANAKEIEIKIAQGAKPGEGGQIPGHKVSEVIARLRYSVPGVPLISPPPHHDIYSIEDLAQLIFDLKEVNPRAKVCVKLVSSSGVGTIAVGVTKAYADIILVSGHEGGTGASPLSSIKNAGSAWEIGISEVHQILMMNGLRNRVILRTDGGMRTGRDIVIAAILGAEEYNFGTAALIAAGCAMFRVCHLNTCPVGVATQEEKLREKFRGKAENVVRFFNAVAEDVRRYLAKLGYSRLEDIIGRTDLVEQVEDPENPKTKKIDLSPILFNPDLSGDFPRVNTRSRNDSPGHEGSLDHQLLQDARSAILQKSSRYVGTYTINNTHRDVGTRLSGEIAYMYGNRGLKPGSLDLTFRGSAGQSFGAFLVPGVHLRLMGEANDYVGKGMHGGQIVVRPSEEETFTWHENFILGNTCIYGATGGFLFAAGSTGQRFAVRNSGATAVVEGVGDHGCEYMTRGTVVVLGPTGRNFGAGMSGGLAFVYDSDLTFKDRVNLEMVRIEGMQFDEEAEELRKLIDLYANLTGSPYARKVLKDWEGAILRFRKVIPNALSTDTVYPQYQFDIHAQALAV</sequence>
<dbReference type="Gene3D" id="3.20.20.70">
    <property type="entry name" value="Aldolase class I"/>
    <property type="match status" value="2"/>
</dbReference>
<dbReference type="InterPro" id="IPR029055">
    <property type="entry name" value="Ntn_hydrolases_N"/>
</dbReference>
<comment type="similarity">
    <text evidence="4">Belongs to the glutamate synthase family.</text>
</comment>
<organism evidence="19 20">
    <name type="scientific">Candidatus Moanibacter tarae</name>
    <dbReference type="NCBI Taxonomy" id="2200854"/>
    <lineage>
        <taxon>Bacteria</taxon>
        <taxon>Pseudomonadati</taxon>
        <taxon>Verrucomicrobiota</taxon>
        <taxon>Opitutia</taxon>
        <taxon>Puniceicoccales</taxon>
        <taxon>Puniceicoccales incertae sedis</taxon>
        <taxon>Candidatus Moanibacter</taxon>
    </lineage>
</organism>
<keyword evidence="12" id="KW-0408">Iron</keyword>
<keyword evidence="10" id="KW-0315">Glutamine amidotransferase</keyword>
<dbReference type="CDD" id="cd02808">
    <property type="entry name" value="GltS_FMN"/>
    <property type="match status" value="1"/>
</dbReference>
<dbReference type="InterPro" id="IPR002932">
    <property type="entry name" value="Glu_synthdom"/>
</dbReference>
<dbReference type="Pfam" id="PF04898">
    <property type="entry name" value="Glu_syn_central"/>
    <property type="match status" value="1"/>
</dbReference>
<keyword evidence="14" id="KW-0314">Glutamate biosynthesis</keyword>
<keyword evidence="13" id="KW-0411">Iron-sulfur</keyword>
<dbReference type="InterPro" id="IPR050711">
    <property type="entry name" value="ET-N_metabolism_enzyme"/>
</dbReference>
<keyword evidence="11 19" id="KW-0560">Oxidoreductase</keyword>
<dbReference type="InterPro" id="IPR006982">
    <property type="entry name" value="Glu_synth_centr_N"/>
</dbReference>
<dbReference type="CDD" id="cd00982">
    <property type="entry name" value="gltB_C"/>
    <property type="match status" value="1"/>
</dbReference>
<evidence type="ECO:0000256" key="8">
    <source>
        <dbReference type="ARBA" id="ARBA00022723"/>
    </source>
</evidence>
<protein>
    <submittedName>
        <fullName evidence="19">Ferredoxin-dependent glutamate synthase 2</fullName>
        <ecNumber evidence="19">1.4.7.1</ecNumber>
    </submittedName>
</protein>
<evidence type="ECO:0000256" key="16">
    <source>
        <dbReference type="ARBA" id="ARBA00029440"/>
    </source>
</evidence>
<feature type="region of interest" description="Disordered" evidence="17">
    <location>
        <begin position="1232"/>
        <end position="1255"/>
    </location>
</feature>
<dbReference type="Pfam" id="PF01493">
    <property type="entry name" value="GXGXG"/>
    <property type="match status" value="1"/>
</dbReference>
<dbReference type="Gene3D" id="3.60.20.10">
    <property type="entry name" value="Glutamine Phosphoribosylpyrophosphate, subunit 1, domain 1"/>
    <property type="match status" value="1"/>
</dbReference>
<evidence type="ECO:0000256" key="13">
    <source>
        <dbReference type="ARBA" id="ARBA00023014"/>
    </source>
</evidence>
<dbReference type="GO" id="GO:0046872">
    <property type="term" value="F:metal ion binding"/>
    <property type="evidence" value="ECO:0007669"/>
    <property type="project" value="UniProtKB-KW"/>
</dbReference>
<dbReference type="FunFam" id="2.160.20.60:FF:000001">
    <property type="entry name" value="Glutamate synthase, large subunit"/>
    <property type="match status" value="1"/>
</dbReference>
<dbReference type="GO" id="GO:0019676">
    <property type="term" value="P:ammonia assimilation cycle"/>
    <property type="evidence" value="ECO:0007669"/>
    <property type="project" value="TreeGrafter"/>
</dbReference>
<evidence type="ECO:0000256" key="5">
    <source>
        <dbReference type="ARBA" id="ARBA00022605"/>
    </source>
</evidence>
<evidence type="ECO:0000313" key="20">
    <source>
        <dbReference type="Proteomes" id="UP000247465"/>
    </source>
</evidence>
<dbReference type="Pfam" id="PF00310">
    <property type="entry name" value="GATase_2"/>
    <property type="match status" value="1"/>
</dbReference>
<evidence type="ECO:0000256" key="7">
    <source>
        <dbReference type="ARBA" id="ARBA00022643"/>
    </source>
</evidence>
<dbReference type="InterPro" id="IPR036485">
    <property type="entry name" value="Glu_synth_asu_C_sf"/>
</dbReference>
<evidence type="ECO:0000259" key="18">
    <source>
        <dbReference type="PROSITE" id="PS51278"/>
    </source>
</evidence>
<keyword evidence="7" id="KW-0288">FMN</keyword>
<proteinExistence type="inferred from homology"/>
<comment type="cofactor">
    <cofactor evidence="2">
        <name>[3Fe-4S] cluster</name>
        <dbReference type="ChEBI" id="CHEBI:21137"/>
    </cofactor>
</comment>
<evidence type="ECO:0000256" key="2">
    <source>
        <dbReference type="ARBA" id="ARBA00001927"/>
    </source>
</evidence>
<evidence type="ECO:0000313" key="19">
    <source>
        <dbReference type="EMBL" id="AWT60977.1"/>
    </source>
</evidence>
<dbReference type="Gene3D" id="2.160.20.60">
    <property type="entry name" value="Glutamate synthase, alpha subunit, C-terminal domain"/>
    <property type="match status" value="1"/>
</dbReference>
<dbReference type="InterPro" id="IPR017932">
    <property type="entry name" value="GATase_2_dom"/>
</dbReference>
<dbReference type="CDD" id="cd00713">
    <property type="entry name" value="GltS"/>
    <property type="match status" value="1"/>
</dbReference>
<dbReference type="PANTHER" id="PTHR11938">
    <property type="entry name" value="FAD NADPH DEHYDROGENASE/OXIDOREDUCTASE"/>
    <property type="match status" value="1"/>
</dbReference>
<dbReference type="GO" id="GO:0051538">
    <property type="term" value="F:3 iron, 4 sulfur cluster binding"/>
    <property type="evidence" value="ECO:0007669"/>
    <property type="project" value="UniProtKB-KW"/>
</dbReference>
<accession>A0A2Z4AKS1</accession>
<evidence type="ECO:0000256" key="17">
    <source>
        <dbReference type="SAM" id="MobiDB-lite"/>
    </source>
</evidence>
<keyword evidence="6" id="KW-0285">Flavoprotein</keyword>
<dbReference type="SUPFAM" id="SSF69336">
    <property type="entry name" value="Alpha subunit of glutamate synthase, C-terminal domain"/>
    <property type="match status" value="1"/>
</dbReference>
<dbReference type="EC" id="1.4.7.1" evidence="19"/>
<keyword evidence="5" id="KW-0028">Amino-acid biosynthesis</keyword>
<dbReference type="InterPro" id="IPR002489">
    <property type="entry name" value="Glu_synth_asu_C"/>
</dbReference>
<dbReference type="Pfam" id="PF01645">
    <property type="entry name" value="Glu_synthase"/>
    <property type="match status" value="1"/>
</dbReference>